<feature type="compositionally biased region" description="Basic residues" evidence="1">
    <location>
        <begin position="49"/>
        <end position="60"/>
    </location>
</feature>
<sequence>MNNRTGDVFEAGEVEEQQTDMEEKNLTICEVKSNERKECQSKQSQRALSSKRRGKVNSSK</sequence>
<organism evidence="2 3">
    <name type="scientific">Dendrobium catenatum</name>
    <dbReference type="NCBI Taxonomy" id="906689"/>
    <lineage>
        <taxon>Eukaryota</taxon>
        <taxon>Viridiplantae</taxon>
        <taxon>Streptophyta</taxon>
        <taxon>Embryophyta</taxon>
        <taxon>Tracheophyta</taxon>
        <taxon>Spermatophyta</taxon>
        <taxon>Magnoliopsida</taxon>
        <taxon>Liliopsida</taxon>
        <taxon>Asparagales</taxon>
        <taxon>Orchidaceae</taxon>
        <taxon>Epidendroideae</taxon>
        <taxon>Malaxideae</taxon>
        <taxon>Dendrobiinae</taxon>
        <taxon>Dendrobium</taxon>
    </lineage>
</organism>
<feature type="region of interest" description="Disordered" evidence="1">
    <location>
        <begin position="1"/>
        <end position="60"/>
    </location>
</feature>
<gene>
    <name evidence="2" type="ORF">MA16_Dca022309</name>
</gene>
<keyword evidence="3" id="KW-1185">Reference proteome</keyword>
<name>A0A2I0XA76_9ASPA</name>
<evidence type="ECO:0000256" key="1">
    <source>
        <dbReference type="SAM" id="MobiDB-lite"/>
    </source>
</evidence>
<dbReference type="Proteomes" id="UP000233837">
    <property type="component" value="Unassembled WGS sequence"/>
</dbReference>
<feature type="compositionally biased region" description="Acidic residues" evidence="1">
    <location>
        <begin position="10"/>
        <end position="20"/>
    </location>
</feature>
<proteinExistence type="predicted"/>
<reference evidence="2 3" key="1">
    <citation type="journal article" date="2016" name="Sci. Rep.">
        <title>The Dendrobium catenatum Lindl. genome sequence provides insights into polysaccharide synthase, floral development and adaptive evolution.</title>
        <authorList>
            <person name="Zhang G.Q."/>
            <person name="Xu Q."/>
            <person name="Bian C."/>
            <person name="Tsai W.C."/>
            <person name="Yeh C.M."/>
            <person name="Liu K.W."/>
            <person name="Yoshida K."/>
            <person name="Zhang L.S."/>
            <person name="Chang S.B."/>
            <person name="Chen F."/>
            <person name="Shi Y."/>
            <person name="Su Y.Y."/>
            <person name="Zhang Y.Q."/>
            <person name="Chen L.J."/>
            <person name="Yin Y."/>
            <person name="Lin M."/>
            <person name="Huang H."/>
            <person name="Deng H."/>
            <person name="Wang Z.W."/>
            <person name="Zhu S.L."/>
            <person name="Zhao X."/>
            <person name="Deng C."/>
            <person name="Niu S.C."/>
            <person name="Huang J."/>
            <person name="Wang M."/>
            <person name="Liu G.H."/>
            <person name="Yang H.J."/>
            <person name="Xiao X.J."/>
            <person name="Hsiao Y.Y."/>
            <person name="Wu W.L."/>
            <person name="Chen Y.Y."/>
            <person name="Mitsuda N."/>
            <person name="Ohme-Takagi M."/>
            <person name="Luo Y.B."/>
            <person name="Van de Peer Y."/>
            <person name="Liu Z.J."/>
        </authorList>
    </citation>
    <scope>NUCLEOTIDE SEQUENCE [LARGE SCALE GENOMIC DNA]</scope>
    <source>
        <tissue evidence="2">The whole plant</tissue>
    </source>
</reference>
<accession>A0A2I0XA76</accession>
<evidence type="ECO:0000313" key="3">
    <source>
        <dbReference type="Proteomes" id="UP000233837"/>
    </source>
</evidence>
<evidence type="ECO:0000313" key="2">
    <source>
        <dbReference type="EMBL" id="PKU84819.1"/>
    </source>
</evidence>
<dbReference type="EMBL" id="KZ502027">
    <property type="protein sequence ID" value="PKU84819.1"/>
    <property type="molecule type" value="Genomic_DNA"/>
</dbReference>
<protein>
    <submittedName>
        <fullName evidence="2">Uncharacterized protein</fullName>
    </submittedName>
</protein>
<reference evidence="2 3" key="2">
    <citation type="journal article" date="2017" name="Nature">
        <title>The Apostasia genome and the evolution of orchids.</title>
        <authorList>
            <person name="Zhang G.Q."/>
            <person name="Liu K.W."/>
            <person name="Li Z."/>
            <person name="Lohaus R."/>
            <person name="Hsiao Y.Y."/>
            <person name="Niu S.C."/>
            <person name="Wang J.Y."/>
            <person name="Lin Y.C."/>
            <person name="Xu Q."/>
            <person name="Chen L.J."/>
            <person name="Yoshida K."/>
            <person name="Fujiwara S."/>
            <person name="Wang Z.W."/>
            <person name="Zhang Y.Q."/>
            <person name="Mitsuda N."/>
            <person name="Wang M."/>
            <person name="Liu G.H."/>
            <person name="Pecoraro L."/>
            <person name="Huang H.X."/>
            <person name="Xiao X.J."/>
            <person name="Lin M."/>
            <person name="Wu X.Y."/>
            <person name="Wu W.L."/>
            <person name="Chen Y.Y."/>
            <person name="Chang S.B."/>
            <person name="Sakamoto S."/>
            <person name="Ohme-Takagi M."/>
            <person name="Yagi M."/>
            <person name="Zeng S.J."/>
            <person name="Shen C.Y."/>
            <person name="Yeh C.M."/>
            <person name="Luo Y.B."/>
            <person name="Tsai W.C."/>
            <person name="Van de Peer Y."/>
            <person name="Liu Z.J."/>
        </authorList>
    </citation>
    <scope>NUCLEOTIDE SEQUENCE [LARGE SCALE GENOMIC DNA]</scope>
    <source>
        <tissue evidence="2">The whole plant</tissue>
    </source>
</reference>
<dbReference type="AlphaFoldDB" id="A0A2I0XA76"/>